<dbReference type="EMBL" id="FORP01000001">
    <property type="protein sequence ID" value="SFI75841.1"/>
    <property type="molecule type" value="Genomic_DNA"/>
</dbReference>
<accession>A0A1I3KTH0</accession>
<keyword evidence="5" id="KW-1185">Reference proteome</keyword>
<evidence type="ECO:0000256" key="1">
    <source>
        <dbReference type="PROSITE-ProRule" id="PRU00285"/>
    </source>
</evidence>
<dbReference type="SUPFAM" id="SSF49764">
    <property type="entry name" value="HSP20-like chaperones"/>
    <property type="match status" value="1"/>
</dbReference>
<evidence type="ECO:0000313" key="5">
    <source>
        <dbReference type="Proteomes" id="UP000199025"/>
    </source>
</evidence>
<reference evidence="4 5" key="1">
    <citation type="submission" date="2016-10" db="EMBL/GenBank/DDBJ databases">
        <authorList>
            <person name="de Groot N.N."/>
        </authorList>
    </citation>
    <scope>NUCLEOTIDE SEQUENCE [LARGE SCALE GENOMIC DNA]</scope>
    <source>
        <strain evidence="4 5">DSM 44468</strain>
    </source>
</reference>
<comment type="similarity">
    <text evidence="1 2">Belongs to the small heat shock protein (HSP20) family.</text>
</comment>
<organism evidence="4 5">
    <name type="scientific">Amycolatopsis sacchari</name>
    <dbReference type="NCBI Taxonomy" id="115433"/>
    <lineage>
        <taxon>Bacteria</taxon>
        <taxon>Bacillati</taxon>
        <taxon>Actinomycetota</taxon>
        <taxon>Actinomycetes</taxon>
        <taxon>Pseudonocardiales</taxon>
        <taxon>Pseudonocardiaceae</taxon>
        <taxon>Amycolatopsis</taxon>
    </lineage>
</organism>
<name>A0A1I3KTH0_9PSEU</name>
<dbReference type="PANTHER" id="PTHR11527">
    <property type="entry name" value="HEAT-SHOCK PROTEIN 20 FAMILY MEMBER"/>
    <property type="match status" value="1"/>
</dbReference>
<sequence length="131" mass="14811">MPTLIPRTTLIPDVVRLLGEEFGDQHPVRVEDYFEDGTYVVRAELPGMDPQKQIHLTVDRGELRLRAEREFVKHDKAHTEFAYGAFGRTLRLPEGADPAHVTAAYEAGVLEVRIPVRVKTEPREIPVKVAT</sequence>
<feature type="domain" description="SHSP" evidence="3">
    <location>
        <begin position="19"/>
        <end position="130"/>
    </location>
</feature>
<dbReference type="CDD" id="cd06464">
    <property type="entry name" value="ACD_sHsps-like"/>
    <property type="match status" value="1"/>
</dbReference>
<dbReference type="InterPro" id="IPR002068">
    <property type="entry name" value="A-crystallin/Hsp20_dom"/>
</dbReference>
<proteinExistence type="inferred from homology"/>
<dbReference type="Proteomes" id="UP000199025">
    <property type="component" value="Unassembled WGS sequence"/>
</dbReference>
<gene>
    <name evidence="4" type="ORF">SAMN05421835_101692</name>
</gene>
<dbReference type="RefSeq" id="WP_177228515.1">
    <property type="nucleotide sequence ID" value="NZ_CBDQZW010000002.1"/>
</dbReference>
<dbReference type="STRING" id="115433.SAMN05421835_101692"/>
<dbReference type="InterPro" id="IPR008978">
    <property type="entry name" value="HSP20-like_chaperone"/>
</dbReference>
<dbReference type="Gene3D" id="2.60.40.790">
    <property type="match status" value="1"/>
</dbReference>
<dbReference type="PROSITE" id="PS01031">
    <property type="entry name" value="SHSP"/>
    <property type="match status" value="1"/>
</dbReference>
<protein>
    <submittedName>
        <fullName evidence="4">Molecular chaperone IbpA, HSP20 family</fullName>
    </submittedName>
</protein>
<dbReference type="AlphaFoldDB" id="A0A1I3KTH0"/>
<dbReference type="Pfam" id="PF00011">
    <property type="entry name" value="HSP20"/>
    <property type="match status" value="1"/>
</dbReference>
<dbReference type="InterPro" id="IPR031107">
    <property type="entry name" value="Small_HSP"/>
</dbReference>
<evidence type="ECO:0000256" key="2">
    <source>
        <dbReference type="RuleBase" id="RU003616"/>
    </source>
</evidence>
<evidence type="ECO:0000259" key="3">
    <source>
        <dbReference type="PROSITE" id="PS01031"/>
    </source>
</evidence>
<evidence type="ECO:0000313" key="4">
    <source>
        <dbReference type="EMBL" id="SFI75841.1"/>
    </source>
</evidence>